<dbReference type="GO" id="GO:0003677">
    <property type="term" value="F:DNA binding"/>
    <property type="evidence" value="ECO:0007669"/>
    <property type="project" value="InterPro"/>
</dbReference>
<dbReference type="PROSITE" id="PS50110">
    <property type="entry name" value="RESPONSE_REGULATORY"/>
    <property type="match status" value="1"/>
</dbReference>
<reference evidence="4 5" key="1">
    <citation type="submission" date="2016-11" db="EMBL/GenBank/DDBJ databases">
        <authorList>
            <person name="Jaros S."/>
            <person name="Januszkiewicz K."/>
            <person name="Wedrychowicz H."/>
        </authorList>
    </citation>
    <scope>NUCLEOTIDE SEQUENCE [LARGE SCALE GENOMIC DNA]</scope>
    <source>
        <strain evidence="4 5">DSM 26897</strain>
    </source>
</reference>
<dbReference type="InterPro" id="IPR007492">
    <property type="entry name" value="LytTR_DNA-bd_dom"/>
</dbReference>
<dbReference type="SMART" id="SM00448">
    <property type="entry name" value="REC"/>
    <property type="match status" value="1"/>
</dbReference>
<dbReference type="Pfam" id="PF00072">
    <property type="entry name" value="Response_reg"/>
    <property type="match status" value="1"/>
</dbReference>
<protein>
    <submittedName>
        <fullName evidence="4">Two component transcriptional regulator, LytTR family</fullName>
    </submittedName>
</protein>
<dbReference type="PROSITE" id="PS50930">
    <property type="entry name" value="HTH_LYTTR"/>
    <property type="match status" value="1"/>
</dbReference>
<dbReference type="SUPFAM" id="SSF52172">
    <property type="entry name" value="CheY-like"/>
    <property type="match status" value="1"/>
</dbReference>
<evidence type="ECO:0000259" key="3">
    <source>
        <dbReference type="PROSITE" id="PS50930"/>
    </source>
</evidence>
<gene>
    <name evidence="4" type="ORF">SAMN05444008_103112</name>
</gene>
<dbReference type="STRING" id="1302690.BUE76_06845"/>
<dbReference type="Pfam" id="PF04397">
    <property type="entry name" value="LytTR"/>
    <property type="match status" value="1"/>
</dbReference>
<dbReference type="AlphaFoldDB" id="A0A1M4WRC7"/>
<accession>A0A1M4WRC7</accession>
<feature type="domain" description="HTH LytTR-type" evidence="3">
    <location>
        <begin position="145"/>
        <end position="247"/>
    </location>
</feature>
<dbReference type="OrthoDB" id="1646880at2"/>
<evidence type="ECO:0000259" key="2">
    <source>
        <dbReference type="PROSITE" id="PS50110"/>
    </source>
</evidence>
<dbReference type="CDD" id="cd17532">
    <property type="entry name" value="REC_LytTR_AlgR-like"/>
    <property type="match status" value="1"/>
</dbReference>
<dbReference type="InterPro" id="IPR001789">
    <property type="entry name" value="Sig_transdc_resp-reg_receiver"/>
</dbReference>
<evidence type="ECO:0000313" key="5">
    <source>
        <dbReference type="Proteomes" id="UP000184368"/>
    </source>
</evidence>
<sequence length="247" mass="28224">MSLKAIIIDDERLARLELRRMLQDFPEIEVVDEAANADEGLARIESHNPDIIFLDIQMPGKTGFDLLSELDRSPQVIFTTAYDEYALKAFEVNALDYLLKPIEPKRLADAVHKLHNGEGNGNGHTHLSVPGENRSLLGENDQVFVKDGERCWFVKLSDIRLFESVGNYAKVFFGNNKPLILKSLNALEERLDEKVFFRANRKHIVNLRLIEKIEPYFNGGLLLELKGGEKVEVSRRQTVKFKEMMSL</sequence>
<feature type="modified residue" description="4-aspartylphosphate" evidence="1">
    <location>
        <position position="55"/>
    </location>
</feature>
<dbReference type="PANTHER" id="PTHR37299">
    <property type="entry name" value="TRANSCRIPTIONAL REGULATOR-RELATED"/>
    <property type="match status" value="1"/>
</dbReference>
<organism evidence="4 5">
    <name type="scientific">Cnuella takakiae</name>
    <dbReference type="NCBI Taxonomy" id="1302690"/>
    <lineage>
        <taxon>Bacteria</taxon>
        <taxon>Pseudomonadati</taxon>
        <taxon>Bacteroidota</taxon>
        <taxon>Chitinophagia</taxon>
        <taxon>Chitinophagales</taxon>
        <taxon>Chitinophagaceae</taxon>
        <taxon>Cnuella</taxon>
    </lineage>
</organism>
<dbReference type="EMBL" id="FQUO01000003">
    <property type="protein sequence ID" value="SHE83707.1"/>
    <property type="molecule type" value="Genomic_DNA"/>
</dbReference>
<feature type="domain" description="Response regulatory" evidence="2">
    <location>
        <begin position="4"/>
        <end position="115"/>
    </location>
</feature>
<evidence type="ECO:0000256" key="1">
    <source>
        <dbReference type="PROSITE-ProRule" id="PRU00169"/>
    </source>
</evidence>
<evidence type="ECO:0000313" key="4">
    <source>
        <dbReference type="EMBL" id="SHE83707.1"/>
    </source>
</evidence>
<dbReference type="PANTHER" id="PTHR37299:SF1">
    <property type="entry name" value="STAGE 0 SPORULATION PROTEIN A HOMOLOG"/>
    <property type="match status" value="1"/>
</dbReference>
<dbReference type="RefSeq" id="WP_073040572.1">
    <property type="nucleotide sequence ID" value="NZ_FQUO01000003.1"/>
</dbReference>
<name>A0A1M4WRC7_9BACT</name>
<dbReference type="Gene3D" id="3.40.50.2300">
    <property type="match status" value="1"/>
</dbReference>
<dbReference type="InterPro" id="IPR011006">
    <property type="entry name" value="CheY-like_superfamily"/>
</dbReference>
<keyword evidence="1" id="KW-0597">Phosphoprotein</keyword>
<keyword evidence="5" id="KW-1185">Reference proteome</keyword>
<dbReference type="InterPro" id="IPR046947">
    <property type="entry name" value="LytR-like"/>
</dbReference>
<dbReference type="GO" id="GO:0000156">
    <property type="term" value="F:phosphorelay response regulator activity"/>
    <property type="evidence" value="ECO:0007669"/>
    <property type="project" value="InterPro"/>
</dbReference>
<dbReference type="SMART" id="SM00850">
    <property type="entry name" value="LytTR"/>
    <property type="match status" value="1"/>
</dbReference>
<dbReference type="Proteomes" id="UP000184368">
    <property type="component" value="Unassembled WGS sequence"/>
</dbReference>
<dbReference type="Gene3D" id="2.40.50.1020">
    <property type="entry name" value="LytTr DNA-binding domain"/>
    <property type="match status" value="1"/>
</dbReference>
<proteinExistence type="predicted"/>